<evidence type="ECO:0000313" key="3">
    <source>
        <dbReference type="EMBL" id="GAA3918166.1"/>
    </source>
</evidence>
<feature type="transmembrane region" description="Helical" evidence="1">
    <location>
        <begin position="55"/>
        <end position="80"/>
    </location>
</feature>
<reference evidence="4" key="1">
    <citation type="journal article" date="2019" name="Int. J. Syst. Evol. Microbiol.">
        <title>The Global Catalogue of Microorganisms (GCM) 10K type strain sequencing project: providing services to taxonomists for standard genome sequencing and annotation.</title>
        <authorList>
            <consortium name="The Broad Institute Genomics Platform"/>
            <consortium name="The Broad Institute Genome Sequencing Center for Infectious Disease"/>
            <person name="Wu L."/>
            <person name="Ma J."/>
        </authorList>
    </citation>
    <scope>NUCLEOTIDE SEQUENCE [LARGE SCALE GENOMIC DNA]</scope>
    <source>
        <strain evidence="4">JCM 17551</strain>
    </source>
</reference>
<proteinExistence type="predicted"/>
<organism evidence="3 4">
    <name type="scientific">Litoribacillus peritrichatus</name>
    <dbReference type="NCBI Taxonomy" id="718191"/>
    <lineage>
        <taxon>Bacteria</taxon>
        <taxon>Pseudomonadati</taxon>
        <taxon>Pseudomonadota</taxon>
        <taxon>Gammaproteobacteria</taxon>
        <taxon>Oceanospirillales</taxon>
        <taxon>Oceanospirillaceae</taxon>
        <taxon>Litoribacillus</taxon>
    </lineage>
</organism>
<keyword evidence="1" id="KW-1133">Transmembrane helix</keyword>
<accession>A0ABP7MAC7</accession>
<gene>
    <name evidence="3" type="ORF">GCM10022277_11630</name>
</gene>
<dbReference type="RefSeq" id="WP_344796410.1">
    <property type="nucleotide sequence ID" value="NZ_BAABBN010000004.1"/>
</dbReference>
<dbReference type="PANTHER" id="PTHR19353:SF84">
    <property type="entry name" value="ACYL-COA DELTA-9-DESATURASE, DESB"/>
    <property type="match status" value="1"/>
</dbReference>
<evidence type="ECO:0000256" key="1">
    <source>
        <dbReference type="SAM" id="Phobius"/>
    </source>
</evidence>
<dbReference type="EMBL" id="BAABBN010000004">
    <property type="protein sequence ID" value="GAA3918166.1"/>
    <property type="molecule type" value="Genomic_DNA"/>
</dbReference>
<protein>
    <submittedName>
        <fullName evidence="3">Acyl-CoA desaturase</fullName>
    </submittedName>
</protein>
<keyword evidence="4" id="KW-1185">Reference proteome</keyword>
<keyword evidence="1" id="KW-0812">Transmembrane</keyword>
<feature type="domain" description="Fatty acid desaturase" evidence="2">
    <location>
        <begin position="70"/>
        <end position="340"/>
    </location>
</feature>
<dbReference type="InterPro" id="IPR005804">
    <property type="entry name" value="FA_desaturase_dom"/>
</dbReference>
<comment type="caution">
    <text evidence="3">The sequence shown here is derived from an EMBL/GenBank/DDBJ whole genome shotgun (WGS) entry which is preliminary data.</text>
</comment>
<keyword evidence="1" id="KW-0472">Membrane</keyword>
<evidence type="ECO:0000259" key="2">
    <source>
        <dbReference type="Pfam" id="PF00487"/>
    </source>
</evidence>
<dbReference type="CDD" id="cd03506">
    <property type="entry name" value="Delta6-FADS-like"/>
    <property type="match status" value="1"/>
</dbReference>
<evidence type="ECO:0000313" key="4">
    <source>
        <dbReference type="Proteomes" id="UP001501565"/>
    </source>
</evidence>
<dbReference type="Pfam" id="PF00487">
    <property type="entry name" value="FA_desaturase"/>
    <property type="match status" value="1"/>
</dbReference>
<name>A0ABP7MAC7_9GAMM</name>
<feature type="transmembrane region" description="Helical" evidence="1">
    <location>
        <begin position="221"/>
        <end position="242"/>
    </location>
</feature>
<feature type="transmembrane region" description="Helical" evidence="1">
    <location>
        <begin position="164"/>
        <end position="183"/>
    </location>
</feature>
<dbReference type="InterPro" id="IPR012171">
    <property type="entry name" value="Fatty_acid_desaturase"/>
</dbReference>
<sequence>MNSTTKATTQQLPIELSQSLESDLNELRQRTLSKVGEEDAAYIRRIIRIERWSGIFGRISMVLGFIHPMYWVFGVLALAFSKILNNMEVGHNVMHGQYDWMNDPNINSRSFDWDNAGDSDSWRHYHNYEHHTYTNIIGKDRDFGYGLLRLSNDLPWRIKNTFQVFIYMLLSLLFEWGVAYHELAGDRVFSKKKNNRKKRLSAHDLKRAFFSKAGRQIFKDYIFFPLISGPMFLPVLLGNFLANLIRNLWTSTIIFCGHFTEDIHTFSQEQCNNETKGQWYHRQMLGSSNIEGRKWFHILTGHLSCQIEHHLFPDIPAHRYTQMAPEVQAIAKKHGIPYNTGRFSRQYFTVLKRIIKYSFPQSATKPKEPLTASN</sequence>
<dbReference type="Proteomes" id="UP001501565">
    <property type="component" value="Unassembled WGS sequence"/>
</dbReference>
<dbReference type="PANTHER" id="PTHR19353">
    <property type="entry name" value="FATTY ACID DESATURASE 2"/>
    <property type="match status" value="1"/>
</dbReference>